<dbReference type="InterPro" id="IPR005624">
    <property type="entry name" value="PduO/GlcC-like"/>
</dbReference>
<proteinExistence type="predicted"/>
<dbReference type="EMBL" id="CP024903">
    <property type="protein sequence ID" value="AXF24911.1"/>
    <property type="molecule type" value="Genomic_DNA"/>
</dbReference>
<protein>
    <submittedName>
        <fullName evidence="1">DNA polymerase III subunit delta</fullName>
    </submittedName>
</protein>
<dbReference type="SUPFAM" id="SSF143744">
    <property type="entry name" value="GlcG-like"/>
    <property type="match status" value="1"/>
</dbReference>
<reference evidence="1 2" key="1">
    <citation type="journal article" date="2018" name="ISME J.">
        <title>Involvement of Burkholderiaceae and sulfurous volatiles in disease-suppressive soils.</title>
        <authorList>
            <person name="Carrion V.J."/>
            <person name="Cordovez V."/>
            <person name="Tyc O."/>
            <person name="Etalo D.W."/>
            <person name="de Bruijn I."/>
            <person name="de Jager V.C."/>
            <person name="Medema M.H."/>
            <person name="Eberl L."/>
            <person name="Raaijmakers J.M."/>
        </authorList>
    </citation>
    <scope>NUCLEOTIDE SEQUENCE [LARGE SCALE GENOMIC DNA]</scope>
    <source>
        <strain evidence="2">mHSR5</strain>
    </source>
</reference>
<dbReference type="InterPro" id="IPR038084">
    <property type="entry name" value="PduO/GlcC-like_sf"/>
</dbReference>
<dbReference type="OrthoDB" id="1684899at2"/>
<organism evidence="1 2">
    <name type="scientific">Burkholderia pyrrocinia</name>
    <name type="common">Pseudomonas pyrrocinia</name>
    <dbReference type="NCBI Taxonomy" id="60550"/>
    <lineage>
        <taxon>Bacteria</taxon>
        <taxon>Pseudomonadati</taxon>
        <taxon>Pseudomonadota</taxon>
        <taxon>Betaproteobacteria</taxon>
        <taxon>Burkholderiales</taxon>
        <taxon>Burkholderiaceae</taxon>
        <taxon>Burkholderia</taxon>
        <taxon>Burkholderia cepacia complex</taxon>
    </lineage>
</organism>
<name>A0A2Z5N5R3_BURPY</name>
<dbReference type="Pfam" id="PF03928">
    <property type="entry name" value="HbpS-like"/>
    <property type="match status" value="1"/>
</dbReference>
<sequence length="137" mass="14126">MSKQITCEAARRAIEAGVAKANELAQRSSLSIVDAGGHLMAFARVNDAAFGTIEIAHNKAYTAAALRLPTDYWMKTVQPGAELYGLERSASRPLVVFGGGLPVKSGEDVIGGVGVSGGPEEADVAIARAMVAALGEN</sequence>
<evidence type="ECO:0000313" key="2">
    <source>
        <dbReference type="Proteomes" id="UP000253104"/>
    </source>
</evidence>
<gene>
    <name evidence="1" type="ORF">CUJ89_32300</name>
</gene>
<dbReference type="PANTHER" id="PTHR34309">
    <property type="entry name" value="SLR1406 PROTEIN"/>
    <property type="match status" value="1"/>
</dbReference>
<dbReference type="Gene3D" id="3.30.450.150">
    <property type="entry name" value="Haem-degrading domain"/>
    <property type="match status" value="1"/>
</dbReference>
<dbReference type="AlphaFoldDB" id="A0A2Z5N5R3"/>
<dbReference type="RefSeq" id="WP_114181280.1">
    <property type="nucleotide sequence ID" value="NZ_CP024903.1"/>
</dbReference>
<evidence type="ECO:0000313" key="1">
    <source>
        <dbReference type="EMBL" id="AXF24911.1"/>
    </source>
</evidence>
<dbReference type="PANTHER" id="PTHR34309:SF1">
    <property type="entry name" value="PROTEIN GLCG"/>
    <property type="match status" value="1"/>
</dbReference>
<dbReference type="InterPro" id="IPR052517">
    <property type="entry name" value="GlcG_carb_metab_protein"/>
</dbReference>
<dbReference type="Proteomes" id="UP000253104">
    <property type="component" value="Chromosome mHSR5_B"/>
</dbReference>
<accession>A0A2Z5N5R3</accession>